<dbReference type="InterPro" id="IPR000639">
    <property type="entry name" value="Epox_hydrolase-like"/>
</dbReference>
<keyword evidence="3 6" id="KW-0378">Hydrolase</keyword>
<dbReference type="RefSeq" id="XP_007772811.1">
    <property type="nucleotide sequence ID" value="XM_007774621.1"/>
</dbReference>
<accession>A0A5M3MEU4</accession>
<evidence type="ECO:0000259" key="5">
    <source>
        <dbReference type="Pfam" id="PF06441"/>
    </source>
</evidence>
<dbReference type="GeneID" id="19198812"/>
<dbReference type="PIRSF" id="PIRSF001112">
    <property type="entry name" value="Epoxide_hydrolase"/>
    <property type="match status" value="1"/>
</dbReference>
<dbReference type="OrthoDB" id="7130006at2759"/>
<evidence type="ECO:0000313" key="7">
    <source>
        <dbReference type="Proteomes" id="UP000053558"/>
    </source>
</evidence>
<evidence type="ECO:0000256" key="2">
    <source>
        <dbReference type="ARBA" id="ARBA00022797"/>
    </source>
</evidence>
<evidence type="ECO:0000313" key="6">
    <source>
        <dbReference type="EMBL" id="EIW77440.1"/>
    </source>
</evidence>
<feature type="active site" description="Proton donor" evidence="4">
    <location>
        <position position="330"/>
    </location>
</feature>
<keyword evidence="7" id="KW-1185">Reference proteome</keyword>
<protein>
    <submittedName>
        <fullName evidence="6">Epoxide hydrolase domain-containing protein</fullName>
    </submittedName>
</protein>
<dbReference type="GO" id="GO:0004301">
    <property type="term" value="F:epoxide hydrolase activity"/>
    <property type="evidence" value="ECO:0007669"/>
    <property type="project" value="TreeGrafter"/>
</dbReference>
<organism evidence="6 7">
    <name type="scientific">Coniophora puteana (strain RWD-64-598)</name>
    <name type="common">Brown rot fungus</name>
    <dbReference type="NCBI Taxonomy" id="741705"/>
    <lineage>
        <taxon>Eukaryota</taxon>
        <taxon>Fungi</taxon>
        <taxon>Dikarya</taxon>
        <taxon>Basidiomycota</taxon>
        <taxon>Agaricomycotina</taxon>
        <taxon>Agaricomycetes</taxon>
        <taxon>Agaricomycetidae</taxon>
        <taxon>Boletales</taxon>
        <taxon>Coniophorineae</taxon>
        <taxon>Coniophoraceae</taxon>
        <taxon>Coniophora</taxon>
    </lineage>
</organism>
<dbReference type="InterPro" id="IPR016292">
    <property type="entry name" value="Epoxide_hydrolase"/>
</dbReference>
<comment type="caution">
    <text evidence="6">The sequence shown here is derived from an EMBL/GenBank/DDBJ whole genome shotgun (WGS) entry which is preliminary data.</text>
</comment>
<dbReference type="InterPro" id="IPR010497">
    <property type="entry name" value="Epoxide_hydro_N"/>
</dbReference>
<dbReference type="Proteomes" id="UP000053558">
    <property type="component" value="Unassembled WGS sequence"/>
</dbReference>
<dbReference type="PRINTS" id="PR00412">
    <property type="entry name" value="EPOXHYDRLASE"/>
</dbReference>
<evidence type="ECO:0000256" key="3">
    <source>
        <dbReference type="ARBA" id="ARBA00022801"/>
    </source>
</evidence>
<dbReference type="KEGG" id="cput:CONPUDRAFT_110036"/>
<dbReference type="OMA" id="AFNHFIV"/>
<dbReference type="Gene3D" id="3.40.50.1820">
    <property type="entry name" value="alpha/beta hydrolase"/>
    <property type="match status" value="1"/>
</dbReference>
<keyword evidence="2" id="KW-0058">Aromatic hydrocarbons catabolism</keyword>
<evidence type="ECO:0000256" key="4">
    <source>
        <dbReference type="PIRSR" id="PIRSR001112-1"/>
    </source>
</evidence>
<dbReference type="PANTHER" id="PTHR21661:SF35">
    <property type="entry name" value="EPOXIDE HYDROLASE"/>
    <property type="match status" value="1"/>
</dbReference>
<dbReference type="EMBL" id="JH711584">
    <property type="protein sequence ID" value="EIW77440.1"/>
    <property type="molecule type" value="Genomic_DNA"/>
</dbReference>
<dbReference type="SUPFAM" id="SSF53474">
    <property type="entry name" value="alpha/beta-Hydrolases"/>
    <property type="match status" value="1"/>
</dbReference>
<reference evidence="7" key="1">
    <citation type="journal article" date="2012" name="Science">
        <title>The Paleozoic origin of enzymatic lignin decomposition reconstructed from 31 fungal genomes.</title>
        <authorList>
            <person name="Floudas D."/>
            <person name="Binder M."/>
            <person name="Riley R."/>
            <person name="Barry K."/>
            <person name="Blanchette R.A."/>
            <person name="Henrissat B."/>
            <person name="Martinez A.T."/>
            <person name="Otillar R."/>
            <person name="Spatafora J.W."/>
            <person name="Yadav J.S."/>
            <person name="Aerts A."/>
            <person name="Benoit I."/>
            <person name="Boyd A."/>
            <person name="Carlson A."/>
            <person name="Copeland A."/>
            <person name="Coutinho P.M."/>
            <person name="de Vries R.P."/>
            <person name="Ferreira P."/>
            <person name="Findley K."/>
            <person name="Foster B."/>
            <person name="Gaskell J."/>
            <person name="Glotzer D."/>
            <person name="Gorecki P."/>
            <person name="Heitman J."/>
            <person name="Hesse C."/>
            <person name="Hori C."/>
            <person name="Igarashi K."/>
            <person name="Jurgens J.A."/>
            <person name="Kallen N."/>
            <person name="Kersten P."/>
            <person name="Kohler A."/>
            <person name="Kuees U."/>
            <person name="Kumar T.K.A."/>
            <person name="Kuo A."/>
            <person name="LaButti K."/>
            <person name="Larrondo L.F."/>
            <person name="Lindquist E."/>
            <person name="Ling A."/>
            <person name="Lombard V."/>
            <person name="Lucas S."/>
            <person name="Lundell T."/>
            <person name="Martin R."/>
            <person name="McLaughlin D.J."/>
            <person name="Morgenstern I."/>
            <person name="Morin E."/>
            <person name="Murat C."/>
            <person name="Nagy L.G."/>
            <person name="Nolan M."/>
            <person name="Ohm R.A."/>
            <person name="Patyshakuliyeva A."/>
            <person name="Rokas A."/>
            <person name="Ruiz-Duenas F.J."/>
            <person name="Sabat G."/>
            <person name="Salamov A."/>
            <person name="Samejima M."/>
            <person name="Schmutz J."/>
            <person name="Slot J.C."/>
            <person name="St John F."/>
            <person name="Stenlid J."/>
            <person name="Sun H."/>
            <person name="Sun S."/>
            <person name="Syed K."/>
            <person name="Tsang A."/>
            <person name="Wiebenga A."/>
            <person name="Young D."/>
            <person name="Pisabarro A."/>
            <person name="Eastwood D.C."/>
            <person name="Martin F."/>
            <person name="Cullen D."/>
            <person name="Grigoriev I.V."/>
            <person name="Hibbett D.S."/>
        </authorList>
    </citation>
    <scope>NUCLEOTIDE SEQUENCE [LARGE SCALE GENOMIC DNA]</scope>
    <source>
        <strain evidence="7">RWD-64-598 SS2</strain>
    </source>
</reference>
<name>A0A5M3MEU4_CONPW</name>
<comment type="similarity">
    <text evidence="1">Belongs to the peptidase S33 family.</text>
</comment>
<dbReference type="GO" id="GO:0097176">
    <property type="term" value="P:epoxide metabolic process"/>
    <property type="evidence" value="ECO:0007669"/>
    <property type="project" value="TreeGrafter"/>
</dbReference>
<sequence length="423" mass="47469">MSQTATPTPFTIAVTDEKLAWIQDRVKTALVIPDVEHPAGDEWAAWVDGPPTTAIQALVDYWRTSYDWRKVEARLNNTFRMFTVPIEEQGETFDVHFAHHRSTRKGAVPMIYVHGWPGSFLESEALVERLVEPEDPNAQAFHIVAPSLPGYAFGGRSKRPGLSVATIGHIFNTLMVTILGYPSYIAQGGDWGSMIIRRMAAQHPSTCIAAHTNFPTPFGPPSALKHPLALFWLATRWFTPAQKERLARMMAWRETELGYALIHGEKPQTISYALLDSPVGMLAWLYDKARRVVDPANVYLWERDDADKERMITWTMLYLLSENSAHARMYKDNMHGMGDLGAIDASVAVGVSAFRYDLGYMPKWWADVSLGYNITFWREHEAGGHFPTLECPGVFARDLQDFVGSVPQACLQKLRESGEAAGN</sequence>
<proteinExistence type="inferred from homology"/>
<feature type="domain" description="Epoxide hydrolase N-terminal" evidence="5">
    <location>
        <begin position="8"/>
        <end position="122"/>
    </location>
</feature>
<dbReference type="InterPro" id="IPR029058">
    <property type="entry name" value="AB_hydrolase_fold"/>
</dbReference>
<feature type="active site" description="Proton acceptor" evidence="4">
    <location>
        <position position="385"/>
    </location>
</feature>
<feature type="active site" description="Nucleophile" evidence="4">
    <location>
        <position position="190"/>
    </location>
</feature>
<dbReference type="Pfam" id="PF06441">
    <property type="entry name" value="EHN"/>
    <property type="match status" value="1"/>
</dbReference>
<gene>
    <name evidence="6" type="ORF">CONPUDRAFT_110036</name>
</gene>
<dbReference type="PANTHER" id="PTHR21661">
    <property type="entry name" value="EPOXIDE HYDROLASE 1-RELATED"/>
    <property type="match status" value="1"/>
</dbReference>
<evidence type="ECO:0000256" key="1">
    <source>
        <dbReference type="ARBA" id="ARBA00010088"/>
    </source>
</evidence>
<dbReference type="AlphaFoldDB" id="A0A5M3MEU4"/>